<dbReference type="Proteomes" id="UP001147700">
    <property type="component" value="Unassembled WGS sequence"/>
</dbReference>
<evidence type="ECO:0000313" key="1">
    <source>
        <dbReference type="EMBL" id="MDA0137313.1"/>
    </source>
</evidence>
<evidence type="ECO:0000313" key="2">
    <source>
        <dbReference type="Proteomes" id="UP001147700"/>
    </source>
</evidence>
<sequence>MSLIAAFVAYLRDRTTMDQLVAALGNRPEARLLEEGAWVGPTVPKDAGPGDLWLDTVELMPMRLVPREHPPYTTGWVATRPVERWQFAAFLELADIRHGEGLFDRERILDGPESGPVTKVLREEADLYAHWFGKILADRITWQLVVEAPGGDPADDWGLVAEWDNEAYEGAYGVVTPDAVYKDADELPTFSAFEAPDGVFFRTFVHPQLGLTDQLTRAPEIPAELRNVAPRQ</sequence>
<organism evidence="1 2">
    <name type="scientific">Solirubrobacter deserti</name>
    <dbReference type="NCBI Taxonomy" id="2282478"/>
    <lineage>
        <taxon>Bacteria</taxon>
        <taxon>Bacillati</taxon>
        <taxon>Actinomycetota</taxon>
        <taxon>Thermoleophilia</taxon>
        <taxon>Solirubrobacterales</taxon>
        <taxon>Solirubrobacteraceae</taxon>
        <taxon>Solirubrobacter</taxon>
    </lineage>
</organism>
<comment type="caution">
    <text evidence="1">The sequence shown here is derived from an EMBL/GenBank/DDBJ whole genome shotgun (WGS) entry which is preliminary data.</text>
</comment>
<accession>A0ABT4RFK7</accession>
<name>A0ABT4RFK7_9ACTN</name>
<gene>
    <name evidence="1" type="ORF">OJ962_07395</name>
</gene>
<reference evidence="1" key="1">
    <citation type="submission" date="2022-10" db="EMBL/GenBank/DDBJ databases">
        <title>The WGS of Solirubrobacter sp. CPCC 204708.</title>
        <authorList>
            <person name="Jiang Z."/>
        </authorList>
    </citation>
    <scope>NUCLEOTIDE SEQUENCE</scope>
    <source>
        <strain evidence="1">CPCC 204708</strain>
    </source>
</reference>
<keyword evidence="2" id="KW-1185">Reference proteome</keyword>
<dbReference type="EMBL" id="JAPCID010000008">
    <property type="protein sequence ID" value="MDA0137313.1"/>
    <property type="molecule type" value="Genomic_DNA"/>
</dbReference>
<protein>
    <submittedName>
        <fullName evidence="1">Uncharacterized protein</fullName>
    </submittedName>
</protein>
<proteinExistence type="predicted"/>